<protein>
    <submittedName>
        <fullName evidence="2">Uncharacterized protein</fullName>
    </submittedName>
</protein>
<gene>
    <name evidence="2" type="ORF">PgNI_01000</name>
</gene>
<name>A0A6P8BH59_PYRGI</name>
<evidence type="ECO:0000313" key="2">
    <source>
        <dbReference type="RefSeq" id="XP_030986535.1"/>
    </source>
</evidence>
<dbReference type="KEGG" id="pgri:PgNI_01000"/>
<dbReference type="AlphaFoldDB" id="A0A6P8BH59"/>
<reference evidence="2" key="1">
    <citation type="journal article" date="2019" name="Mol. Biol. Evol.">
        <title>Blast fungal genomes show frequent chromosomal changes, gene gains and losses, and effector gene turnover.</title>
        <authorList>
            <person name="Gomez Luciano L.B."/>
            <person name="Jason Tsai I."/>
            <person name="Chuma I."/>
            <person name="Tosa Y."/>
            <person name="Chen Y.H."/>
            <person name="Li J.Y."/>
            <person name="Li M.Y."/>
            <person name="Jade Lu M.Y."/>
            <person name="Nakayashiki H."/>
            <person name="Li W.H."/>
        </authorList>
    </citation>
    <scope>NUCLEOTIDE SEQUENCE</scope>
    <source>
        <strain evidence="2">NI907</strain>
    </source>
</reference>
<dbReference type="Proteomes" id="UP000515153">
    <property type="component" value="Unplaced"/>
</dbReference>
<accession>A0A6P8BH59</accession>
<sequence>MSSARAPCMISADVLFFFFLSLLSFSTFLIHGRSRLVSFCQIVVLASSRLIRTNVGSLLVKFNPDPATLNRF</sequence>
<dbReference type="GeneID" id="41955991"/>
<keyword evidence="1" id="KW-1185">Reference proteome</keyword>
<organism evidence="1 2">
    <name type="scientific">Pyricularia grisea</name>
    <name type="common">Crabgrass-specific blast fungus</name>
    <name type="synonym">Magnaporthe grisea</name>
    <dbReference type="NCBI Taxonomy" id="148305"/>
    <lineage>
        <taxon>Eukaryota</taxon>
        <taxon>Fungi</taxon>
        <taxon>Dikarya</taxon>
        <taxon>Ascomycota</taxon>
        <taxon>Pezizomycotina</taxon>
        <taxon>Sordariomycetes</taxon>
        <taxon>Sordariomycetidae</taxon>
        <taxon>Magnaporthales</taxon>
        <taxon>Pyriculariaceae</taxon>
        <taxon>Pyricularia</taxon>
    </lineage>
</organism>
<reference evidence="2" key="2">
    <citation type="submission" date="2019-10" db="EMBL/GenBank/DDBJ databases">
        <authorList>
            <consortium name="NCBI Genome Project"/>
        </authorList>
    </citation>
    <scope>NUCLEOTIDE SEQUENCE</scope>
    <source>
        <strain evidence="2">NI907</strain>
    </source>
</reference>
<reference evidence="2" key="3">
    <citation type="submission" date="2025-08" db="UniProtKB">
        <authorList>
            <consortium name="RefSeq"/>
        </authorList>
    </citation>
    <scope>IDENTIFICATION</scope>
    <source>
        <strain evidence="2">NI907</strain>
    </source>
</reference>
<proteinExistence type="predicted"/>
<dbReference type="RefSeq" id="XP_030986535.1">
    <property type="nucleotide sequence ID" value="XM_031121077.1"/>
</dbReference>
<evidence type="ECO:0000313" key="1">
    <source>
        <dbReference type="Proteomes" id="UP000515153"/>
    </source>
</evidence>